<dbReference type="EMBL" id="BAABME010004559">
    <property type="protein sequence ID" value="GAA0162806.1"/>
    <property type="molecule type" value="Genomic_DNA"/>
</dbReference>
<gene>
    <name evidence="1" type="ORF">LIER_18823</name>
</gene>
<name>A0AAV3QI07_LITER</name>
<protein>
    <submittedName>
        <fullName evidence="1">Uncharacterized protein</fullName>
    </submittedName>
</protein>
<sequence length="118" mass="12622">MADEVLAHLADGQAFNISFLPALRHGMECYFEKVGSALQVVSEAGYRRDFLLPVLEEALHLAEIVLQLALDEASFGALRSASSPAADVEGEDTAADTLLEGLESVQGALEDMVPEHLP</sequence>
<reference evidence="1 2" key="1">
    <citation type="submission" date="2024-01" db="EMBL/GenBank/DDBJ databases">
        <title>The complete chloroplast genome sequence of Lithospermum erythrorhizon: insights into the phylogenetic relationship among Boraginaceae species and the maternal lineages of purple gromwells.</title>
        <authorList>
            <person name="Okada T."/>
            <person name="Watanabe K."/>
        </authorList>
    </citation>
    <scope>NUCLEOTIDE SEQUENCE [LARGE SCALE GENOMIC DNA]</scope>
</reference>
<evidence type="ECO:0000313" key="1">
    <source>
        <dbReference type="EMBL" id="GAA0162806.1"/>
    </source>
</evidence>
<organism evidence="1 2">
    <name type="scientific">Lithospermum erythrorhizon</name>
    <name type="common">Purple gromwell</name>
    <name type="synonym">Lithospermum officinale var. erythrorhizon</name>
    <dbReference type="NCBI Taxonomy" id="34254"/>
    <lineage>
        <taxon>Eukaryota</taxon>
        <taxon>Viridiplantae</taxon>
        <taxon>Streptophyta</taxon>
        <taxon>Embryophyta</taxon>
        <taxon>Tracheophyta</taxon>
        <taxon>Spermatophyta</taxon>
        <taxon>Magnoliopsida</taxon>
        <taxon>eudicotyledons</taxon>
        <taxon>Gunneridae</taxon>
        <taxon>Pentapetalae</taxon>
        <taxon>asterids</taxon>
        <taxon>lamiids</taxon>
        <taxon>Boraginales</taxon>
        <taxon>Boraginaceae</taxon>
        <taxon>Boraginoideae</taxon>
        <taxon>Lithospermeae</taxon>
        <taxon>Lithospermum</taxon>
    </lineage>
</organism>
<comment type="caution">
    <text evidence="1">The sequence shown here is derived from an EMBL/GenBank/DDBJ whole genome shotgun (WGS) entry which is preliminary data.</text>
</comment>
<dbReference type="AlphaFoldDB" id="A0AAV3QI07"/>
<dbReference type="Proteomes" id="UP001454036">
    <property type="component" value="Unassembled WGS sequence"/>
</dbReference>
<evidence type="ECO:0000313" key="2">
    <source>
        <dbReference type="Proteomes" id="UP001454036"/>
    </source>
</evidence>
<proteinExistence type="predicted"/>
<accession>A0AAV3QI07</accession>
<keyword evidence="2" id="KW-1185">Reference proteome</keyword>